<feature type="domain" description="Transposase IS801/IS1294" evidence="2">
    <location>
        <begin position="144"/>
        <end position="332"/>
    </location>
</feature>
<dbReference type="PANTHER" id="PTHR37023:SF1">
    <property type="entry name" value="ISSOD25 TRANSPOSASE TNPA_ISSOD25"/>
    <property type="match status" value="1"/>
</dbReference>
<dbReference type="InterPro" id="IPR007069">
    <property type="entry name" value="Transposase_32"/>
</dbReference>
<evidence type="ECO:0000313" key="5">
    <source>
        <dbReference type="Proteomes" id="UP000182306"/>
    </source>
</evidence>
<dbReference type="NCBIfam" id="NF033538">
    <property type="entry name" value="transpos_IS91"/>
    <property type="match status" value="1"/>
</dbReference>
<keyword evidence="4" id="KW-0614">Plasmid</keyword>
<evidence type="ECO:0000256" key="1">
    <source>
        <dbReference type="SAM" id="MobiDB-lite"/>
    </source>
</evidence>
<dbReference type="KEGG" id="same:SAMCFNEI73_pA0059"/>
<protein>
    <submittedName>
        <fullName evidence="4">Transposase</fullName>
    </submittedName>
</protein>
<dbReference type="EMBL" id="CP013108">
    <property type="protein sequence ID" value="APG93036.1"/>
    <property type="molecule type" value="Genomic_DNA"/>
</dbReference>
<accession>A0A1L3LSL7</accession>
<keyword evidence="5" id="KW-1185">Reference proteome</keyword>
<dbReference type="GO" id="GO:0006313">
    <property type="term" value="P:DNA transposition"/>
    <property type="evidence" value="ECO:0007669"/>
    <property type="project" value="InterPro"/>
</dbReference>
<feature type="compositionally biased region" description="Basic and acidic residues" evidence="1">
    <location>
        <begin position="377"/>
        <end position="389"/>
    </location>
</feature>
<gene>
    <name evidence="4" type="ORF">SAMCFNEI73_pA0059</name>
</gene>
<organism evidence="4 5">
    <name type="scientific">Sinorhizobium americanum</name>
    <dbReference type="NCBI Taxonomy" id="194963"/>
    <lineage>
        <taxon>Bacteria</taxon>
        <taxon>Pseudomonadati</taxon>
        <taxon>Pseudomonadota</taxon>
        <taxon>Alphaproteobacteria</taxon>
        <taxon>Hyphomicrobiales</taxon>
        <taxon>Rhizobiaceae</taxon>
        <taxon>Sinorhizobium/Ensifer group</taxon>
        <taxon>Sinorhizobium</taxon>
    </lineage>
</organism>
<evidence type="ECO:0000313" key="4">
    <source>
        <dbReference type="EMBL" id="APG93036.1"/>
    </source>
</evidence>
<dbReference type="AlphaFoldDB" id="A0A1L3LSL7"/>
<feature type="region of interest" description="Disordered" evidence="1">
    <location>
        <begin position="377"/>
        <end position="399"/>
    </location>
</feature>
<dbReference type="Pfam" id="PF14319">
    <property type="entry name" value="Zn_Tnp_IS91"/>
    <property type="match status" value="1"/>
</dbReference>
<dbReference type="Proteomes" id="UP000182306">
    <property type="component" value="Plasmid A"/>
</dbReference>
<dbReference type="GO" id="GO:0004803">
    <property type="term" value="F:transposase activity"/>
    <property type="evidence" value="ECO:0007669"/>
    <property type="project" value="InterPro"/>
</dbReference>
<geneLocation type="plasmid" evidence="4 5">
    <name>A</name>
</geneLocation>
<sequence length="529" mass="58727">MSRQKLEVADIFRAYGPAWRRANAGHVSLTQLKVMAAIEACRTEALGGHVAACTKCGHNHIAYNSCKNRHCPKCQGPAARDWLAARAEDLLPVEYFHVVFSLPAEIAQIAYWNKKAVYDLLFRASAETLTTIAADPRHLGARIGMTSVLHTWGSALTHHPHVHIIVPGGGLSPDGTRWISCRPGFFLPVRVLSRLFRRLFIAGLRALHCAGDLRFYADLAALAEADVFAAWLAPLRKSEWVVYAKPPFGGPDAVLAYLSRYTHRVAISNSRLISADAETVAFRWKDYRIKTGDRHKVMRLATDEFIRRFLLHVLPDGFHRIRHYGLLASACKTKVAKIRALLGAETAKQDGPPSAEAIPLTLREPCPDCGGPMRIIDGRHRESRPHDKTPVTLAKPADPKTPCIPGWDRFALNNTEHRKTVKLDSDETVKPASDQRIPHLQVGALASVVSAQVHNRRPRPRAFPIGPTQPPRLPPSKVCRRGPPNASGKRRAAARIEKPSGMQKLDTNERVGRYSGPFCHSCRSGRYEF</sequence>
<dbReference type="PANTHER" id="PTHR37023">
    <property type="entry name" value="TRANSPOSASE"/>
    <property type="match status" value="1"/>
</dbReference>
<dbReference type="GO" id="GO:0003677">
    <property type="term" value="F:DNA binding"/>
    <property type="evidence" value="ECO:0007669"/>
    <property type="project" value="InterPro"/>
</dbReference>
<reference evidence="4 5" key="1">
    <citation type="submission" date="2015-10" db="EMBL/GenBank/DDBJ databases">
        <title>Genomic differences between typical nodule nitrogen-fixing rhizobial strains and those coming from bean seeds.</title>
        <authorList>
            <person name="Peralta H."/>
            <person name="Aguilar-Vera A."/>
            <person name="Diaz R."/>
            <person name="Mora Y."/>
            <person name="Martinez-Batallar G."/>
            <person name="Salazar E."/>
            <person name="Vargas-Lagunas C."/>
            <person name="Encarnacion S."/>
            <person name="Girard L."/>
            <person name="Mora J."/>
        </authorList>
    </citation>
    <scope>NUCLEOTIDE SEQUENCE [LARGE SCALE GENOMIC DNA]</scope>
    <source>
        <strain evidence="4 5">CFNEI 73</strain>
        <plasmid evidence="4 5">A</plasmid>
    </source>
</reference>
<evidence type="ECO:0000259" key="2">
    <source>
        <dbReference type="Pfam" id="PF04986"/>
    </source>
</evidence>
<dbReference type="Pfam" id="PF04986">
    <property type="entry name" value="Y2_Tnp"/>
    <property type="match status" value="1"/>
</dbReference>
<evidence type="ECO:0000259" key="3">
    <source>
        <dbReference type="Pfam" id="PF14319"/>
    </source>
</evidence>
<proteinExistence type="predicted"/>
<feature type="region of interest" description="Disordered" evidence="1">
    <location>
        <begin position="456"/>
        <end position="509"/>
    </location>
</feature>
<name>A0A1L3LSL7_9HYPH</name>
<dbReference type="InterPro" id="IPR026889">
    <property type="entry name" value="Zn_Tnp"/>
</dbReference>
<dbReference type="InterPro" id="IPR054832">
    <property type="entry name" value="transpos_IS91"/>
</dbReference>
<feature type="domain" description="Transposase zinc-binding" evidence="3">
    <location>
        <begin position="11"/>
        <end position="102"/>
    </location>
</feature>